<evidence type="ECO:0000313" key="2">
    <source>
        <dbReference type="Proteomes" id="UP000799754"/>
    </source>
</evidence>
<keyword evidence="2" id="KW-1185">Reference proteome</keyword>
<protein>
    <submittedName>
        <fullName evidence="1">Uncharacterized protein</fullName>
    </submittedName>
</protein>
<sequence length="242" mass="26381">LRNDTMPDIHKMCAELLDEARRDDPIKSAYAATKQQAGGDYNNNPTNSGPTRGQGGHRGSRGRGRGGRGGASIGDRQQTGDSKSTIARAHCKHCDRTHYGGGDNCWYTFPEKATQEWRDKNADYIKTKKGGANAAAVKDNSYFQPHNGLMFFTARTTPVVDISNTVRELAGRGEYQNRLILDTGATDHLCNDHSKFTSFDRGSYYAVINTGAGPITITQKGTIKVTVLRSDGTSEQVSFSNV</sequence>
<feature type="non-terminal residue" evidence="1">
    <location>
        <position position="242"/>
    </location>
</feature>
<gene>
    <name evidence="1" type="ORF">BU25DRAFT_314015</name>
</gene>
<name>A0ACB6S510_9PLEO</name>
<evidence type="ECO:0000313" key="1">
    <source>
        <dbReference type="EMBL" id="KAF2628299.1"/>
    </source>
</evidence>
<comment type="caution">
    <text evidence="1">The sequence shown here is derived from an EMBL/GenBank/DDBJ whole genome shotgun (WGS) entry which is preliminary data.</text>
</comment>
<accession>A0ACB6S510</accession>
<dbReference type="EMBL" id="MU006714">
    <property type="protein sequence ID" value="KAF2628299.1"/>
    <property type="molecule type" value="Genomic_DNA"/>
</dbReference>
<reference evidence="1" key="1">
    <citation type="journal article" date="2020" name="Stud. Mycol.">
        <title>101 Dothideomycetes genomes: a test case for predicting lifestyles and emergence of pathogens.</title>
        <authorList>
            <person name="Haridas S."/>
            <person name="Albert R."/>
            <person name="Binder M."/>
            <person name="Bloem J."/>
            <person name="Labutti K."/>
            <person name="Salamov A."/>
            <person name="Andreopoulos B."/>
            <person name="Baker S."/>
            <person name="Barry K."/>
            <person name="Bills G."/>
            <person name="Bluhm B."/>
            <person name="Cannon C."/>
            <person name="Castanera R."/>
            <person name="Culley D."/>
            <person name="Daum C."/>
            <person name="Ezra D."/>
            <person name="Gonzalez J."/>
            <person name="Henrissat B."/>
            <person name="Kuo A."/>
            <person name="Liang C."/>
            <person name="Lipzen A."/>
            <person name="Lutzoni F."/>
            <person name="Magnuson J."/>
            <person name="Mondo S."/>
            <person name="Nolan M."/>
            <person name="Ohm R."/>
            <person name="Pangilinan J."/>
            <person name="Park H.-J."/>
            <person name="Ramirez L."/>
            <person name="Alfaro M."/>
            <person name="Sun H."/>
            <person name="Tritt A."/>
            <person name="Yoshinaga Y."/>
            <person name="Zwiers L.-H."/>
            <person name="Turgeon B."/>
            <person name="Goodwin S."/>
            <person name="Spatafora J."/>
            <person name="Crous P."/>
            <person name="Grigoriev I."/>
        </authorList>
    </citation>
    <scope>NUCLEOTIDE SEQUENCE</scope>
    <source>
        <strain evidence="1">CBS 525.71</strain>
    </source>
</reference>
<proteinExistence type="predicted"/>
<dbReference type="Proteomes" id="UP000799754">
    <property type="component" value="Unassembled WGS sequence"/>
</dbReference>
<feature type="non-terminal residue" evidence="1">
    <location>
        <position position="1"/>
    </location>
</feature>
<organism evidence="1 2">
    <name type="scientific">Macroventuria anomochaeta</name>
    <dbReference type="NCBI Taxonomy" id="301207"/>
    <lineage>
        <taxon>Eukaryota</taxon>
        <taxon>Fungi</taxon>
        <taxon>Dikarya</taxon>
        <taxon>Ascomycota</taxon>
        <taxon>Pezizomycotina</taxon>
        <taxon>Dothideomycetes</taxon>
        <taxon>Pleosporomycetidae</taxon>
        <taxon>Pleosporales</taxon>
        <taxon>Pleosporineae</taxon>
        <taxon>Didymellaceae</taxon>
        <taxon>Macroventuria</taxon>
    </lineage>
</organism>